<evidence type="ECO:0000256" key="7">
    <source>
        <dbReference type="ARBA" id="ARBA00023065"/>
    </source>
</evidence>
<dbReference type="Pfam" id="PF00858">
    <property type="entry name" value="ASC"/>
    <property type="match status" value="1"/>
</dbReference>
<keyword evidence="3 11" id="KW-0894">Sodium channel</keyword>
<gene>
    <name evidence="14" type="ORF">Bpfe_025467</name>
</gene>
<dbReference type="Gene3D" id="2.60.470.10">
    <property type="entry name" value="Acid-sensing ion channels like domains"/>
    <property type="match status" value="1"/>
</dbReference>
<evidence type="ECO:0000256" key="8">
    <source>
        <dbReference type="ARBA" id="ARBA00023136"/>
    </source>
</evidence>
<keyword evidence="9 11" id="KW-0739">Sodium transport</keyword>
<reference evidence="14" key="1">
    <citation type="journal article" date="2023" name="PLoS Negl. Trop. Dis.">
        <title>A genome sequence for Biomphalaria pfeifferi, the major vector snail for the human-infecting parasite Schistosoma mansoni.</title>
        <authorList>
            <person name="Bu L."/>
            <person name="Lu L."/>
            <person name="Laidemitt M.R."/>
            <person name="Zhang S.M."/>
            <person name="Mutuku M."/>
            <person name="Mkoji G."/>
            <person name="Steinauer M."/>
            <person name="Loker E.S."/>
        </authorList>
    </citation>
    <scope>NUCLEOTIDE SEQUENCE</scope>
    <source>
        <tissue evidence="14">Whole Snail</tissue>
    </source>
</reference>
<keyword evidence="2 11" id="KW-0813">Transport</keyword>
<keyword evidence="7 11" id="KW-0406">Ion transport</keyword>
<evidence type="ECO:0000256" key="1">
    <source>
        <dbReference type="ARBA" id="ARBA00004141"/>
    </source>
</evidence>
<comment type="caution">
    <text evidence="14">The sequence shown here is derived from an EMBL/GenBank/DDBJ whole genome shotgun (WGS) entry which is preliminary data.</text>
</comment>
<keyword evidence="6" id="KW-0915">Sodium</keyword>
<evidence type="ECO:0000256" key="12">
    <source>
        <dbReference type="SAM" id="MobiDB-lite"/>
    </source>
</evidence>
<evidence type="ECO:0000256" key="6">
    <source>
        <dbReference type="ARBA" id="ARBA00023053"/>
    </source>
</evidence>
<dbReference type="GO" id="GO:0005886">
    <property type="term" value="C:plasma membrane"/>
    <property type="evidence" value="ECO:0007669"/>
    <property type="project" value="TreeGrafter"/>
</dbReference>
<keyword evidence="8 13" id="KW-0472">Membrane</keyword>
<sequence length="545" mass="62286">MHQTSSIVTEPKPAWKDHNETDSRPMENERSPDVKAKVPILLVFSEYADKTSINGIRLIKISNSYVAKFIWSILFLAAVGALAYHSYSIIANYLSYNTVATINRSIAKQMELPFITFCNQNPVRSSKLKDTSPELVQYVQNKSLDKLVEIISKYNTSKSSETNEIWINLLSTYLKDDKSNTGSSGDMTVQSELVGFARFVYEMNRLDREVRKEAGHQIDDMLLWCFIGGHSCNVSDFELFSSNEFGNCFTLNTLKYRQESEGPKEGLDIGFFLEPDEYIPELIETKGLQVVLHSKQSFPYPKEDGFQVSPGTLSNIAIKLVKTQYLPKPYGNCLENSKYDKNYLQDYNYTYEYEFCQDLCRYDYVIEKCRCMPEEYLEITGNDKVSGFCSDNLKSYLCQNDVYAGVYNDTLTCDECDDECSTETYTFRMTSLEWPTSIIGQALVEYLCNKTSMTPERCQSMRNHTDVELRENFVALKSFYDTMSVETYSVQPAMSITDLLCNVGGCLGLWLGLSVLSFCEVFHFLVELLQAALQMFSLCPTKPKM</sequence>
<dbReference type="PANTHER" id="PTHR11690:SF248">
    <property type="entry name" value="PICKPOCKET 17, ISOFORM A"/>
    <property type="match status" value="1"/>
</dbReference>
<keyword evidence="10 11" id="KW-0407">Ion channel</keyword>
<proteinExistence type="inferred from homology"/>
<dbReference type="PANTHER" id="PTHR11690">
    <property type="entry name" value="AMILORIDE-SENSITIVE SODIUM CHANNEL-RELATED"/>
    <property type="match status" value="1"/>
</dbReference>
<keyword evidence="15" id="KW-1185">Reference proteome</keyword>
<evidence type="ECO:0000256" key="10">
    <source>
        <dbReference type="ARBA" id="ARBA00023303"/>
    </source>
</evidence>
<dbReference type="Proteomes" id="UP001233172">
    <property type="component" value="Unassembled WGS sequence"/>
</dbReference>
<evidence type="ECO:0000256" key="5">
    <source>
        <dbReference type="ARBA" id="ARBA00022989"/>
    </source>
</evidence>
<keyword evidence="4 11" id="KW-0812">Transmembrane</keyword>
<protein>
    <submittedName>
        <fullName evidence="14">Degenerin-like protein asic-2</fullName>
    </submittedName>
</protein>
<dbReference type="GO" id="GO:0015280">
    <property type="term" value="F:ligand-gated sodium channel activity"/>
    <property type="evidence" value="ECO:0007669"/>
    <property type="project" value="TreeGrafter"/>
</dbReference>
<feature type="compositionally biased region" description="Basic and acidic residues" evidence="12">
    <location>
        <begin position="13"/>
        <end position="32"/>
    </location>
</feature>
<comment type="similarity">
    <text evidence="11">Belongs to the amiloride-sensitive sodium channel (TC 1.A.6) family.</text>
</comment>
<reference evidence="14" key="2">
    <citation type="submission" date="2023-04" db="EMBL/GenBank/DDBJ databases">
        <authorList>
            <person name="Bu L."/>
            <person name="Lu L."/>
            <person name="Laidemitt M.R."/>
            <person name="Zhang S.M."/>
            <person name="Mutuku M."/>
            <person name="Mkoji G."/>
            <person name="Steinauer M."/>
            <person name="Loker E.S."/>
        </authorList>
    </citation>
    <scope>NUCLEOTIDE SEQUENCE</scope>
    <source>
        <strain evidence="14">KasaAsao</strain>
        <tissue evidence="14">Whole Snail</tissue>
    </source>
</reference>
<evidence type="ECO:0000256" key="3">
    <source>
        <dbReference type="ARBA" id="ARBA00022461"/>
    </source>
</evidence>
<dbReference type="EMBL" id="JASAOG010000186">
    <property type="protein sequence ID" value="KAK0045084.1"/>
    <property type="molecule type" value="Genomic_DNA"/>
</dbReference>
<evidence type="ECO:0000256" key="4">
    <source>
        <dbReference type="ARBA" id="ARBA00022692"/>
    </source>
</evidence>
<dbReference type="AlphaFoldDB" id="A0AAD8B0E7"/>
<feature type="region of interest" description="Disordered" evidence="12">
    <location>
        <begin position="1"/>
        <end position="32"/>
    </location>
</feature>
<evidence type="ECO:0000256" key="13">
    <source>
        <dbReference type="SAM" id="Phobius"/>
    </source>
</evidence>
<evidence type="ECO:0000256" key="2">
    <source>
        <dbReference type="ARBA" id="ARBA00022448"/>
    </source>
</evidence>
<dbReference type="Gene3D" id="1.10.287.770">
    <property type="entry name" value="YojJ-like"/>
    <property type="match status" value="1"/>
</dbReference>
<evidence type="ECO:0000256" key="11">
    <source>
        <dbReference type="RuleBase" id="RU000679"/>
    </source>
</evidence>
<evidence type="ECO:0000313" key="15">
    <source>
        <dbReference type="Proteomes" id="UP001233172"/>
    </source>
</evidence>
<feature type="transmembrane region" description="Helical" evidence="13">
    <location>
        <begin position="65"/>
        <end position="87"/>
    </location>
</feature>
<organism evidence="14 15">
    <name type="scientific">Biomphalaria pfeifferi</name>
    <name type="common">Bloodfluke planorb</name>
    <name type="synonym">Freshwater snail</name>
    <dbReference type="NCBI Taxonomy" id="112525"/>
    <lineage>
        <taxon>Eukaryota</taxon>
        <taxon>Metazoa</taxon>
        <taxon>Spiralia</taxon>
        <taxon>Lophotrochozoa</taxon>
        <taxon>Mollusca</taxon>
        <taxon>Gastropoda</taxon>
        <taxon>Heterobranchia</taxon>
        <taxon>Euthyneura</taxon>
        <taxon>Panpulmonata</taxon>
        <taxon>Hygrophila</taxon>
        <taxon>Lymnaeoidea</taxon>
        <taxon>Planorbidae</taxon>
        <taxon>Biomphalaria</taxon>
    </lineage>
</organism>
<keyword evidence="5 13" id="KW-1133">Transmembrane helix</keyword>
<evidence type="ECO:0000313" key="14">
    <source>
        <dbReference type="EMBL" id="KAK0045084.1"/>
    </source>
</evidence>
<comment type="subcellular location">
    <subcellularLocation>
        <location evidence="1">Membrane</location>
        <topology evidence="1">Multi-pass membrane protein</topology>
    </subcellularLocation>
</comment>
<dbReference type="InterPro" id="IPR001873">
    <property type="entry name" value="ENaC"/>
</dbReference>
<evidence type="ECO:0000256" key="9">
    <source>
        <dbReference type="ARBA" id="ARBA00023201"/>
    </source>
</evidence>
<accession>A0AAD8B0E7</accession>
<name>A0AAD8B0E7_BIOPF</name>
<dbReference type="PRINTS" id="PR01078">
    <property type="entry name" value="AMINACHANNEL"/>
</dbReference>